<dbReference type="Proteomes" id="UP001428817">
    <property type="component" value="Unassembled WGS sequence"/>
</dbReference>
<dbReference type="InterPro" id="IPR049484">
    <property type="entry name" value="Rv0078-like_C"/>
</dbReference>
<gene>
    <name evidence="6" type="ORF">GCM10023321_16470</name>
</gene>
<evidence type="ECO:0000256" key="1">
    <source>
        <dbReference type="ARBA" id="ARBA00023015"/>
    </source>
</evidence>
<dbReference type="InterPro" id="IPR050109">
    <property type="entry name" value="HTH-type_TetR-like_transc_reg"/>
</dbReference>
<evidence type="ECO:0000259" key="5">
    <source>
        <dbReference type="PROSITE" id="PS50977"/>
    </source>
</evidence>
<proteinExistence type="predicted"/>
<keyword evidence="3" id="KW-0804">Transcription</keyword>
<sequence length="194" mass="20844">MSIREERAEATRTQLIDAAAGLFAEHGYAGVGTEDVVRAAGLTRGALYHHFADKRALFEAVHERQEEQLVAAIGRRMAEARGDADPLVVGMRAFLDACTEPALLRIALLDAPTVLGWRRWREIDEQYGLGLIMAALEAAMASGALRRQDPRPLAHLVLAALGEAAQLIAHADDPAHARTEVEPALLSLLSGLGA</sequence>
<accession>A0ABP9PQZ6</accession>
<dbReference type="PANTHER" id="PTHR30055:SF234">
    <property type="entry name" value="HTH-TYPE TRANSCRIPTIONAL REGULATOR BETI"/>
    <property type="match status" value="1"/>
</dbReference>
<dbReference type="InterPro" id="IPR036271">
    <property type="entry name" value="Tet_transcr_reg_TetR-rel_C_sf"/>
</dbReference>
<keyword evidence="1" id="KW-0805">Transcription regulation</keyword>
<evidence type="ECO:0000256" key="2">
    <source>
        <dbReference type="ARBA" id="ARBA00023125"/>
    </source>
</evidence>
<dbReference type="Pfam" id="PF21351">
    <property type="entry name" value="TetR_C_41"/>
    <property type="match status" value="1"/>
</dbReference>
<evidence type="ECO:0000313" key="7">
    <source>
        <dbReference type="Proteomes" id="UP001428817"/>
    </source>
</evidence>
<organism evidence="6 7">
    <name type="scientific">Pseudonocardia eucalypti</name>
    <dbReference type="NCBI Taxonomy" id="648755"/>
    <lineage>
        <taxon>Bacteria</taxon>
        <taxon>Bacillati</taxon>
        <taxon>Actinomycetota</taxon>
        <taxon>Actinomycetes</taxon>
        <taxon>Pseudonocardiales</taxon>
        <taxon>Pseudonocardiaceae</taxon>
        <taxon>Pseudonocardia</taxon>
    </lineage>
</organism>
<evidence type="ECO:0000256" key="3">
    <source>
        <dbReference type="ARBA" id="ARBA00023163"/>
    </source>
</evidence>
<protein>
    <submittedName>
        <fullName evidence="6">TetR/AcrR family transcriptional regulator</fullName>
    </submittedName>
</protein>
<feature type="domain" description="HTH tetR-type" evidence="5">
    <location>
        <begin position="9"/>
        <end position="69"/>
    </location>
</feature>
<dbReference type="PROSITE" id="PS50977">
    <property type="entry name" value="HTH_TETR_2"/>
    <property type="match status" value="1"/>
</dbReference>
<dbReference type="SUPFAM" id="SSF46689">
    <property type="entry name" value="Homeodomain-like"/>
    <property type="match status" value="1"/>
</dbReference>
<dbReference type="PANTHER" id="PTHR30055">
    <property type="entry name" value="HTH-TYPE TRANSCRIPTIONAL REGULATOR RUTR"/>
    <property type="match status" value="1"/>
</dbReference>
<keyword evidence="7" id="KW-1185">Reference proteome</keyword>
<dbReference type="PRINTS" id="PR00455">
    <property type="entry name" value="HTHTETR"/>
</dbReference>
<dbReference type="InterPro" id="IPR001647">
    <property type="entry name" value="HTH_TetR"/>
</dbReference>
<dbReference type="Gene3D" id="1.10.357.10">
    <property type="entry name" value="Tetracycline Repressor, domain 2"/>
    <property type="match status" value="1"/>
</dbReference>
<keyword evidence="2 4" id="KW-0238">DNA-binding</keyword>
<name>A0ABP9PQZ6_9PSEU</name>
<dbReference type="SUPFAM" id="SSF48498">
    <property type="entry name" value="Tetracyclin repressor-like, C-terminal domain"/>
    <property type="match status" value="1"/>
</dbReference>
<dbReference type="InterPro" id="IPR009057">
    <property type="entry name" value="Homeodomain-like_sf"/>
</dbReference>
<evidence type="ECO:0000313" key="6">
    <source>
        <dbReference type="EMBL" id="GAA5150692.1"/>
    </source>
</evidence>
<comment type="caution">
    <text evidence="6">The sequence shown here is derived from an EMBL/GenBank/DDBJ whole genome shotgun (WGS) entry which is preliminary data.</text>
</comment>
<feature type="DNA-binding region" description="H-T-H motif" evidence="4">
    <location>
        <begin position="32"/>
        <end position="51"/>
    </location>
</feature>
<dbReference type="RefSeq" id="WP_185064311.1">
    <property type="nucleotide sequence ID" value="NZ_BAABJP010000007.1"/>
</dbReference>
<reference evidence="7" key="1">
    <citation type="journal article" date="2019" name="Int. J. Syst. Evol. Microbiol.">
        <title>The Global Catalogue of Microorganisms (GCM) 10K type strain sequencing project: providing services to taxonomists for standard genome sequencing and annotation.</title>
        <authorList>
            <consortium name="The Broad Institute Genomics Platform"/>
            <consortium name="The Broad Institute Genome Sequencing Center for Infectious Disease"/>
            <person name="Wu L."/>
            <person name="Ma J."/>
        </authorList>
    </citation>
    <scope>NUCLEOTIDE SEQUENCE [LARGE SCALE GENOMIC DNA]</scope>
    <source>
        <strain evidence="7">JCM 18303</strain>
    </source>
</reference>
<dbReference type="Pfam" id="PF00440">
    <property type="entry name" value="TetR_N"/>
    <property type="match status" value="1"/>
</dbReference>
<evidence type="ECO:0000256" key="4">
    <source>
        <dbReference type="PROSITE-ProRule" id="PRU00335"/>
    </source>
</evidence>
<dbReference type="EMBL" id="BAABJP010000007">
    <property type="protein sequence ID" value="GAA5150692.1"/>
    <property type="molecule type" value="Genomic_DNA"/>
</dbReference>